<keyword evidence="2" id="KW-1185">Reference proteome</keyword>
<dbReference type="InterPro" id="IPR011042">
    <property type="entry name" value="6-blade_b-propeller_TolB-like"/>
</dbReference>
<dbReference type="PANTHER" id="PTHR10907">
    <property type="entry name" value="REGUCALCIN"/>
    <property type="match status" value="1"/>
</dbReference>
<dbReference type="SUPFAM" id="SSF63829">
    <property type="entry name" value="Calcium-dependent phosphotriesterase"/>
    <property type="match status" value="1"/>
</dbReference>
<dbReference type="GO" id="GO:0004341">
    <property type="term" value="F:gluconolactonase activity"/>
    <property type="evidence" value="ECO:0007669"/>
    <property type="project" value="TreeGrafter"/>
</dbReference>
<reference evidence="1" key="1">
    <citation type="journal article" date="2023" name="Insect Mol. Biol.">
        <title>Genome sequencing provides insights into the evolution of gene families encoding plant cell wall-degrading enzymes in longhorned beetles.</title>
        <authorList>
            <person name="Shin N.R."/>
            <person name="Okamura Y."/>
            <person name="Kirsch R."/>
            <person name="Pauchet Y."/>
        </authorList>
    </citation>
    <scope>NUCLEOTIDE SEQUENCE</scope>
    <source>
        <strain evidence="1">RBIC_L_NR</strain>
    </source>
</reference>
<dbReference type="GO" id="GO:0005509">
    <property type="term" value="F:calcium ion binding"/>
    <property type="evidence" value="ECO:0007669"/>
    <property type="project" value="TreeGrafter"/>
</dbReference>
<organism evidence="1 2">
    <name type="scientific">Rhamnusium bicolor</name>
    <dbReference type="NCBI Taxonomy" id="1586634"/>
    <lineage>
        <taxon>Eukaryota</taxon>
        <taxon>Metazoa</taxon>
        <taxon>Ecdysozoa</taxon>
        <taxon>Arthropoda</taxon>
        <taxon>Hexapoda</taxon>
        <taxon>Insecta</taxon>
        <taxon>Pterygota</taxon>
        <taxon>Neoptera</taxon>
        <taxon>Endopterygota</taxon>
        <taxon>Coleoptera</taxon>
        <taxon>Polyphaga</taxon>
        <taxon>Cucujiformia</taxon>
        <taxon>Chrysomeloidea</taxon>
        <taxon>Cerambycidae</taxon>
        <taxon>Lepturinae</taxon>
        <taxon>Rhagiini</taxon>
        <taxon>Rhamnusium</taxon>
    </lineage>
</organism>
<evidence type="ECO:0000313" key="2">
    <source>
        <dbReference type="Proteomes" id="UP001162156"/>
    </source>
</evidence>
<gene>
    <name evidence="1" type="ORF">NQ314_002593</name>
</gene>
<dbReference type="Proteomes" id="UP001162156">
    <property type="component" value="Unassembled WGS sequence"/>
</dbReference>
<dbReference type="Gene3D" id="2.120.10.30">
    <property type="entry name" value="TolB, C-terminal domain"/>
    <property type="match status" value="1"/>
</dbReference>
<evidence type="ECO:0000313" key="1">
    <source>
        <dbReference type="EMBL" id="KAJ8967888.1"/>
    </source>
</evidence>
<dbReference type="GO" id="GO:0019853">
    <property type="term" value="P:L-ascorbic acid biosynthetic process"/>
    <property type="evidence" value="ECO:0007669"/>
    <property type="project" value="TreeGrafter"/>
</dbReference>
<dbReference type="EMBL" id="JANEYF010000802">
    <property type="protein sequence ID" value="KAJ8967888.1"/>
    <property type="molecule type" value="Genomic_DNA"/>
</dbReference>
<name>A0AAV8ZPW6_9CUCU</name>
<dbReference type="PANTHER" id="PTHR10907:SF66">
    <property type="entry name" value="MIP34848P1-RELATED"/>
    <property type="match status" value="1"/>
</dbReference>
<accession>A0AAV8ZPW6</accession>
<sequence>MKIIKRYLLAITNAASSIRDIPKSRKKFRTGNCKLFITSVAFGGPNLDELYVTSGRLAIEGLTASPEGGFIYRVTGLNAKGLPGVRIVL</sequence>
<dbReference type="AlphaFoldDB" id="A0AAV8ZPW6"/>
<proteinExistence type="predicted"/>
<protein>
    <submittedName>
        <fullName evidence="1">Uncharacterized protein</fullName>
    </submittedName>
</protein>
<comment type="caution">
    <text evidence="1">The sequence shown here is derived from an EMBL/GenBank/DDBJ whole genome shotgun (WGS) entry which is preliminary data.</text>
</comment>